<name>A0A840MM47_9PROT</name>
<dbReference type="RefSeq" id="WP_184037998.1">
    <property type="nucleotide sequence ID" value="NZ_JACHHY010000009.1"/>
</dbReference>
<sequence length="262" mass="28383">MTDSVLLSIDDRGVARLHLNRAELHNAFDDSLIRDLTHHLQQLQSNPAVRVLVLSAEGKSFSAGADLNWMKRMAGYSEAQNLADAMDLAGLMHILHTLRIPTIARVQGAAFGGGVGLLACCDLVVASEAASFCLSEVKLGLIPAVISPYVVGKLGASQARRYFLTAERFDAATAHRLGLVHEVTTADHLDEQVNSWIKLLLANGPHAMAAAKQLIDRVSHSAIDDALIHDTAQRIAHIRASQEGKEGLNAFLEKRPPAWIRL</sequence>
<dbReference type="AlphaFoldDB" id="A0A840MM47"/>
<dbReference type="EMBL" id="JACHHY010000009">
    <property type="protein sequence ID" value="MBB5018555.1"/>
    <property type="molecule type" value="Genomic_DNA"/>
</dbReference>
<dbReference type="Gene3D" id="1.10.12.10">
    <property type="entry name" value="Lyase 2-enoyl-coa Hydratase, Chain A, domain 2"/>
    <property type="match status" value="1"/>
</dbReference>
<comment type="similarity">
    <text evidence="1">Belongs to the enoyl-CoA hydratase/isomerase family.</text>
</comment>
<dbReference type="PANTHER" id="PTHR42964">
    <property type="entry name" value="ENOYL-COA HYDRATASE"/>
    <property type="match status" value="1"/>
</dbReference>
<dbReference type="Proteomes" id="UP000575898">
    <property type="component" value="Unassembled WGS sequence"/>
</dbReference>
<dbReference type="EC" id="4.2.1.18" evidence="2"/>
<proteinExistence type="inferred from homology"/>
<protein>
    <submittedName>
        <fullName evidence="2">Methylglutaconyl-CoA hydratase</fullName>
        <ecNumber evidence="2">4.2.1.18</ecNumber>
    </submittedName>
</protein>
<dbReference type="Pfam" id="PF00378">
    <property type="entry name" value="ECH_1"/>
    <property type="match status" value="1"/>
</dbReference>
<dbReference type="GO" id="GO:0008300">
    <property type="term" value="P:isoprenoid catabolic process"/>
    <property type="evidence" value="ECO:0007669"/>
    <property type="project" value="TreeGrafter"/>
</dbReference>
<dbReference type="InterPro" id="IPR051683">
    <property type="entry name" value="Enoyl-CoA_Hydratase/Isomerase"/>
</dbReference>
<dbReference type="GO" id="GO:0004490">
    <property type="term" value="F:methylglutaconyl-CoA hydratase activity"/>
    <property type="evidence" value="ECO:0007669"/>
    <property type="project" value="UniProtKB-EC"/>
</dbReference>
<dbReference type="InterPro" id="IPR029045">
    <property type="entry name" value="ClpP/crotonase-like_dom_sf"/>
</dbReference>
<dbReference type="InterPro" id="IPR001753">
    <property type="entry name" value="Enoyl-CoA_hydra/iso"/>
</dbReference>
<accession>A0A840MM47</accession>
<dbReference type="InterPro" id="IPR014748">
    <property type="entry name" value="Enoyl-CoA_hydra_C"/>
</dbReference>
<evidence type="ECO:0000313" key="3">
    <source>
        <dbReference type="Proteomes" id="UP000575898"/>
    </source>
</evidence>
<comment type="caution">
    <text evidence="2">The sequence shown here is derived from an EMBL/GenBank/DDBJ whole genome shotgun (WGS) entry which is preliminary data.</text>
</comment>
<dbReference type="PANTHER" id="PTHR42964:SF1">
    <property type="entry name" value="POLYKETIDE BIOSYNTHESIS ENOYL-COA HYDRATASE PKSH-RELATED"/>
    <property type="match status" value="1"/>
</dbReference>
<dbReference type="SUPFAM" id="SSF52096">
    <property type="entry name" value="ClpP/crotonase"/>
    <property type="match status" value="1"/>
</dbReference>
<keyword evidence="2" id="KW-0456">Lyase</keyword>
<evidence type="ECO:0000256" key="1">
    <source>
        <dbReference type="ARBA" id="ARBA00005254"/>
    </source>
</evidence>
<dbReference type="CDD" id="cd06558">
    <property type="entry name" value="crotonase-like"/>
    <property type="match status" value="1"/>
</dbReference>
<gene>
    <name evidence="2" type="ORF">HNQ59_001844</name>
</gene>
<dbReference type="Gene3D" id="3.90.226.10">
    <property type="entry name" value="2-enoyl-CoA Hydratase, Chain A, domain 1"/>
    <property type="match status" value="1"/>
</dbReference>
<reference evidence="2 3" key="1">
    <citation type="submission" date="2020-08" db="EMBL/GenBank/DDBJ databases">
        <title>Genomic Encyclopedia of Type Strains, Phase IV (KMG-IV): sequencing the most valuable type-strain genomes for metagenomic binning, comparative biology and taxonomic classification.</title>
        <authorList>
            <person name="Goeker M."/>
        </authorList>
    </citation>
    <scope>NUCLEOTIDE SEQUENCE [LARGE SCALE GENOMIC DNA]</scope>
    <source>
        <strain evidence="2 3">DSM 27165</strain>
    </source>
</reference>
<keyword evidence="3" id="KW-1185">Reference proteome</keyword>
<evidence type="ECO:0000313" key="2">
    <source>
        <dbReference type="EMBL" id="MBB5018555.1"/>
    </source>
</evidence>
<organism evidence="2 3">
    <name type="scientific">Chitinivorax tropicus</name>
    <dbReference type="NCBI Taxonomy" id="714531"/>
    <lineage>
        <taxon>Bacteria</taxon>
        <taxon>Pseudomonadati</taxon>
        <taxon>Pseudomonadota</taxon>
        <taxon>Betaproteobacteria</taxon>
        <taxon>Chitinivorax</taxon>
    </lineage>
</organism>